<sequence length="87" mass="10045">MIAMTMMVDRVASIEDDGDQVHEMKMETSRRSPRYIGPTQTFLGVKFSSYPKTCGIKSYWDTHFLSPPRSLRPKNLETNHIQLQPLT</sequence>
<evidence type="ECO:0000313" key="2">
    <source>
        <dbReference type="Proteomes" id="UP001229421"/>
    </source>
</evidence>
<proteinExistence type="predicted"/>
<protein>
    <submittedName>
        <fullName evidence="1">Uncharacterized protein</fullName>
    </submittedName>
</protein>
<gene>
    <name evidence="1" type="ORF">QVD17_03899</name>
</gene>
<evidence type="ECO:0000313" key="1">
    <source>
        <dbReference type="EMBL" id="KAK1438096.1"/>
    </source>
</evidence>
<keyword evidence="2" id="KW-1185">Reference proteome</keyword>
<dbReference type="EMBL" id="JAUHHV010000001">
    <property type="protein sequence ID" value="KAK1438096.1"/>
    <property type="molecule type" value="Genomic_DNA"/>
</dbReference>
<accession>A0AAD8LF93</accession>
<organism evidence="1 2">
    <name type="scientific">Tagetes erecta</name>
    <name type="common">African marigold</name>
    <dbReference type="NCBI Taxonomy" id="13708"/>
    <lineage>
        <taxon>Eukaryota</taxon>
        <taxon>Viridiplantae</taxon>
        <taxon>Streptophyta</taxon>
        <taxon>Embryophyta</taxon>
        <taxon>Tracheophyta</taxon>
        <taxon>Spermatophyta</taxon>
        <taxon>Magnoliopsida</taxon>
        <taxon>eudicotyledons</taxon>
        <taxon>Gunneridae</taxon>
        <taxon>Pentapetalae</taxon>
        <taxon>asterids</taxon>
        <taxon>campanulids</taxon>
        <taxon>Asterales</taxon>
        <taxon>Asteraceae</taxon>
        <taxon>Asteroideae</taxon>
        <taxon>Heliantheae alliance</taxon>
        <taxon>Tageteae</taxon>
        <taxon>Tagetes</taxon>
    </lineage>
</organism>
<reference evidence="1" key="1">
    <citation type="journal article" date="2023" name="bioRxiv">
        <title>Improved chromosome-level genome assembly for marigold (Tagetes erecta).</title>
        <authorList>
            <person name="Jiang F."/>
            <person name="Yuan L."/>
            <person name="Wang S."/>
            <person name="Wang H."/>
            <person name="Xu D."/>
            <person name="Wang A."/>
            <person name="Fan W."/>
        </authorList>
    </citation>
    <scope>NUCLEOTIDE SEQUENCE</scope>
    <source>
        <strain evidence="1">WSJ</strain>
        <tissue evidence="1">Leaf</tissue>
    </source>
</reference>
<comment type="caution">
    <text evidence="1">The sequence shown here is derived from an EMBL/GenBank/DDBJ whole genome shotgun (WGS) entry which is preliminary data.</text>
</comment>
<dbReference type="Proteomes" id="UP001229421">
    <property type="component" value="Unassembled WGS sequence"/>
</dbReference>
<dbReference type="AlphaFoldDB" id="A0AAD8LF93"/>
<name>A0AAD8LF93_TARER</name>